<dbReference type="Proteomes" id="UP000006821">
    <property type="component" value="Chromosome"/>
</dbReference>
<evidence type="ECO:0000313" key="2">
    <source>
        <dbReference type="Proteomes" id="UP000006821"/>
    </source>
</evidence>
<dbReference type="KEGG" id="mca:MCA1698"/>
<dbReference type="HOGENOM" id="CLU_3137564_0_0_6"/>
<dbReference type="AlphaFoldDB" id="Q607Q7"/>
<proteinExistence type="predicted"/>
<name>Q607Q7_METCA</name>
<organism evidence="1 2">
    <name type="scientific">Methylococcus capsulatus (strain ATCC 33009 / NCIMB 11132 / Bath)</name>
    <dbReference type="NCBI Taxonomy" id="243233"/>
    <lineage>
        <taxon>Bacteria</taxon>
        <taxon>Pseudomonadati</taxon>
        <taxon>Pseudomonadota</taxon>
        <taxon>Gammaproteobacteria</taxon>
        <taxon>Methylococcales</taxon>
        <taxon>Methylococcaceae</taxon>
        <taxon>Methylococcus</taxon>
    </lineage>
</organism>
<dbReference type="EMBL" id="AE017282">
    <property type="protein sequence ID" value="AAU92058.1"/>
    <property type="molecule type" value="Genomic_DNA"/>
</dbReference>
<gene>
    <name evidence="1" type="ordered locus">MCA1698</name>
</gene>
<protein>
    <submittedName>
        <fullName evidence="1">Uncharacterized protein</fullName>
    </submittedName>
</protein>
<dbReference type="STRING" id="243233.MCA1698"/>
<accession>Q607Q7</accession>
<evidence type="ECO:0000313" key="1">
    <source>
        <dbReference type="EMBL" id="AAU92058.1"/>
    </source>
</evidence>
<sequence length="49" mass="5905">MLHSGRCLNRWWVSRSRAPRSWFKNRPDAELCRLRPIGPRSVRAQHYPC</sequence>
<reference evidence="1 2" key="1">
    <citation type="journal article" date="2004" name="PLoS Biol.">
        <title>Genomic insights into methanotrophy: the complete genome sequence of Methylococcus capsulatus (Bath).</title>
        <authorList>
            <person name="Ward N.L."/>
            <person name="Larsen O."/>
            <person name="Sakwa J."/>
            <person name="Bruseth L."/>
            <person name="Khouri H.M."/>
            <person name="Durkin A.S."/>
            <person name="Dimitrov G."/>
            <person name="Jiang L."/>
            <person name="Scanlan D."/>
            <person name="Kang K.H."/>
            <person name="Lewis M.R."/>
            <person name="Nelson K.E."/>
            <person name="Methe B.A."/>
            <person name="Wu M."/>
            <person name="Heidelberg J.F."/>
            <person name="Paulsen I.T."/>
            <person name="Fouts D.E."/>
            <person name="Ravel J."/>
            <person name="Tettelin H."/>
            <person name="Ren Q."/>
            <person name="Read T.D."/>
            <person name="DeBoy R.T."/>
            <person name="Seshadri R."/>
            <person name="Salzberg S.L."/>
            <person name="Jensen H.B."/>
            <person name="Birkeland N.K."/>
            <person name="Nelson W.C."/>
            <person name="Dodson R.J."/>
            <person name="Grindhaug S.H."/>
            <person name="Holt I.E."/>
            <person name="Eidhammer I."/>
            <person name="Jonasen I."/>
            <person name="Vanaken S."/>
            <person name="Utterback T.R."/>
            <person name="Feldblyum T.V."/>
            <person name="Fraser C.M."/>
            <person name="Lillehaug J.R."/>
            <person name="Eisen J.A."/>
        </authorList>
    </citation>
    <scope>NUCLEOTIDE SEQUENCE [LARGE SCALE GENOMIC DNA]</scope>
    <source>
        <strain evidence="2">ATCC 33009 / NCIMB 11132 / Bath</strain>
    </source>
</reference>